<reference evidence="1" key="1">
    <citation type="submission" date="2016-10" db="EMBL/GenBank/DDBJ databases">
        <authorList>
            <person name="de Groot N.N."/>
        </authorList>
    </citation>
    <scope>NUCLEOTIDE SEQUENCE [LARGE SCALE GENOMIC DNA]</scope>
    <source>
        <strain evidence="1">CCBAU85039</strain>
    </source>
</reference>
<proteinExistence type="predicted"/>
<organism evidence="1 3">
    <name type="scientific">Rhizobium tibeticum</name>
    <dbReference type="NCBI Taxonomy" id="501024"/>
    <lineage>
        <taxon>Bacteria</taxon>
        <taxon>Pseudomonadati</taxon>
        <taxon>Pseudomonadota</taxon>
        <taxon>Alphaproteobacteria</taxon>
        <taxon>Hyphomicrobiales</taxon>
        <taxon>Rhizobiaceae</taxon>
        <taxon>Rhizobium/Agrobacterium group</taxon>
        <taxon>Rhizobium</taxon>
    </lineage>
</organism>
<sequence length="119" mass="12938">MIENFLMLALLLLSAHWLCDYPLRGQFLSNAKQSRPIRVYHLIAHSGIQGAGVAVVSGSIWLGLAGWTTHATIGEAKVTGRTTFAQDHALHIACKAVWMLFLVLSAKLSAGSLSLPSWR</sequence>
<dbReference type="Proteomes" id="UP000198939">
    <property type="component" value="Unassembled WGS sequence"/>
</dbReference>
<name>A0A1H8VDA4_9HYPH</name>
<dbReference type="Proteomes" id="UP000183063">
    <property type="component" value="Unassembled WGS sequence"/>
</dbReference>
<dbReference type="OrthoDB" id="558011at2"/>
<keyword evidence="4" id="KW-1185">Reference proteome</keyword>
<accession>A0A1H8VDA4</accession>
<reference evidence="2 4" key="3">
    <citation type="submission" date="2016-10" db="EMBL/GenBank/DDBJ databases">
        <authorList>
            <person name="Varghese N."/>
            <person name="Submissions S."/>
        </authorList>
    </citation>
    <scope>NUCLEOTIDE SEQUENCE [LARGE SCALE GENOMIC DNA]</scope>
    <source>
        <strain evidence="2 4">CGMCC 1.7071</strain>
    </source>
</reference>
<evidence type="ECO:0000313" key="4">
    <source>
        <dbReference type="Proteomes" id="UP000198939"/>
    </source>
</evidence>
<evidence type="ECO:0000313" key="3">
    <source>
        <dbReference type="Proteomes" id="UP000183063"/>
    </source>
</evidence>
<evidence type="ECO:0000313" key="2">
    <source>
        <dbReference type="EMBL" id="SEP13452.1"/>
    </source>
</evidence>
<dbReference type="Pfam" id="PF11750">
    <property type="entry name" value="DUF3307"/>
    <property type="match status" value="1"/>
</dbReference>
<evidence type="ECO:0008006" key="5">
    <source>
        <dbReference type="Google" id="ProtNLM"/>
    </source>
</evidence>
<dbReference type="EMBL" id="FOCV01000041">
    <property type="protein sequence ID" value="SEP13452.1"/>
    <property type="molecule type" value="Genomic_DNA"/>
</dbReference>
<dbReference type="AlphaFoldDB" id="A0A1H8VDA4"/>
<dbReference type="InterPro" id="IPR021737">
    <property type="entry name" value="Phage_phiKZ_Orf197"/>
</dbReference>
<evidence type="ECO:0000313" key="1">
    <source>
        <dbReference type="EMBL" id="SEI18660.1"/>
    </source>
</evidence>
<gene>
    <name evidence="1" type="ORF">RTCCBAU85039_5960</name>
    <name evidence="2" type="ORF">SAMN05216228_104150</name>
</gene>
<protein>
    <recommendedName>
        <fullName evidence="5">DUF3307 domain-containing protein</fullName>
    </recommendedName>
</protein>
<reference evidence="3" key="2">
    <citation type="submission" date="2016-10" db="EMBL/GenBank/DDBJ databases">
        <authorList>
            <person name="Wibberg D."/>
        </authorList>
    </citation>
    <scope>NUCLEOTIDE SEQUENCE [LARGE SCALE GENOMIC DNA]</scope>
</reference>
<dbReference type="EMBL" id="FNXB01000052">
    <property type="protein sequence ID" value="SEI18660.1"/>
    <property type="molecule type" value="Genomic_DNA"/>
</dbReference>